<dbReference type="PANTHER" id="PTHR46499:SF2">
    <property type="entry name" value="ARCHAEOSINE SYNTHASE"/>
    <property type="match status" value="1"/>
</dbReference>
<dbReference type="RefSeq" id="WP_255331889.1">
    <property type="nucleotide sequence ID" value="NZ_VOTZ01000004.1"/>
</dbReference>
<keyword evidence="3" id="KW-0819">tRNA processing</keyword>
<sequence>MSRFEVRHRDGLARHGIYTIGDRTIETPCVIDPIAVFPDLASRPFSNIPLQADEAFVKEWFEKSGEEPIPVHPVLSEGISSGDAAIISCWHTALTNPRTYADWVEQFISTLPPDAARYAPASALPSNAAMLVATGFDLFDTIAVDLRASQGLFCTPEGVYPGSWIDEGVCSCPGCQSGELREHNRQALVSEIRLAAALLKRGELRELLEMRCRSDAAMVAILRHLDSRKAFLEGNTPIARTTPFRAYTAESMNRVEIDRFEKRVMNRFSQDRWDVCVLLPCAARKPYSFSQSHKKFQEAVAGRAHEVIVTSPLGVVPRELELIYPAAHYDVPVTGYWDREEMHILTGYLAEYLRTHPYRRVISHLEGGASSVARSAASEAGIQLEESCIDGRPTSRESLNQLYDALAGERKRSHDIISGTIQWQFGETIDTKGMLIKGKGPEKKIYRGRQQLFSFDPKTGLLRPTFEGWSLLSGCYQVRIEGFVPQGDILAPGVAEADPAIREGDEVLVYGEGVRATGRAMMSADEMRRSSRGVAVKVRKVKRS</sequence>
<dbReference type="NCBIfam" id="TIGR00451">
    <property type="entry name" value="unchar_dom_2"/>
    <property type="match status" value="1"/>
</dbReference>
<feature type="domain" description="PUA" evidence="4">
    <location>
        <begin position="476"/>
        <end position="543"/>
    </location>
</feature>
<dbReference type="SUPFAM" id="SSF51713">
    <property type="entry name" value="tRNA-guanine transglycosylase"/>
    <property type="match status" value="1"/>
</dbReference>
<accession>A0ABD4THI4</accession>
<dbReference type="InterPro" id="IPR040777">
    <property type="entry name" value="DUF5591"/>
</dbReference>
<comment type="pathway">
    <text evidence="1">tRNA modification; archaeosine-tRNA biosynthesis.</text>
</comment>
<dbReference type="SUPFAM" id="SSF88697">
    <property type="entry name" value="PUA domain-like"/>
    <property type="match status" value="1"/>
</dbReference>
<dbReference type="PANTHER" id="PTHR46499">
    <property type="entry name" value="QUEUINE TRNA-RIBOSYLTRANSFERASE"/>
    <property type="match status" value="1"/>
</dbReference>
<dbReference type="Proteomes" id="UP001524383">
    <property type="component" value="Unassembled WGS sequence"/>
</dbReference>
<evidence type="ECO:0000313" key="6">
    <source>
        <dbReference type="Proteomes" id="UP001524383"/>
    </source>
</evidence>
<protein>
    <submittedName>
        <fullName evidence="5">Pseudouridine synthase</fullName>
    </submittedName>
</protein>
<keyword evidence="6" id="KW-1185">Reference proteome</keyword>
<evidence type="ECO:0000256" key="3">
    <source>
        <dbReference type="ARBA" id="ARBA00022694"/>
    </source>
</evidence>
<dbReference type="InterPro" id="IPR036974">
    <property type="entry name" value="PUA_sf"/>
</dbReference>
<dbReference type="GO" id="GO:0008033">
    <property type="term" value="P:tRNA processing"/>
    <property type="evidence" value="ECO:0007669"/>
    <property type="project" value="UniProtKB-KW"/>
</dbReference>
<dbReference type="InterPro" id="IPR036511">
    <property type="entry name" value="TGT-like_sf"/>
</dbReference>
<dbReference type="SUPFAM" id="SSF88802">
    <property type="entry name" value="Pre-PUA domain"/>
    <property type="match status" value="1"/>
</dbReference>
<dbReference type="InterPro" id="IPR004521">
    <property type="entry name" value="Uncharacterised_CHP00451"/>
</dbReference>
<dbReference type="InterPro" id="IPR002478">
    <property type="entry name" value="PUA"/>
</dbReference>
<dbReference type="InterPro" id="IPR036895">
    <property type="entry name" value="Uracil-DNA_glycosylase-like_sf"/>
</dbReference>
<evidence type="ECO:0000256" key="1">
    <source>
        <dbReference type="ARBA" id="ARBA00005030"/>
    </source>
</evidence>
<dbReference type="Pfam" id="PF17884">
    <property type="entry name" value="DUF5591"/>
    <property type="match status" value="1"/>
</dbReference>
<dbReference type="AlphaFoldDB" id="A0ABD4THI4"/>
<reference evidence="5 6" key="1">
    <citation type="submission" date="2019-08" db="EMBL/GenBank/DDBJ databases">
        <authorList>
            <person name="Chen S.-C."/>
            <person name="Lai M.-C."/>
            <person name="You Y.-T."/>
        </authorList>
    </citation>
    <scope>NUCLEOTIDE SEQUENCE [LARGE SCALE GENOMIC DNA]</scope>
    <source>
        <strain evidence="5 6">P2F9704a</strain>
    </source>
</reference>
<comment type="caution">
    <text evidence="5">The sequence shown here is derived from an EMBL/GenBank/DDBJ whole genome shotgun (WGS) entry which is preliminary data.</text>
</comment>
<dbReference type="SUPFAM" id="SSF52141">
    <property type="entry name" value="Uracil-DNA glycosylase-like"/>
    <property type="match status" value="1"/>
</dbReference>
<dbReference type="NCBIfam" id="NF040592">
    <property type="entry name" value="tRNA_mod_ArcS"/>
    <property type="match status" value="1"/>
</dbReference>
<dbReference type="EMBL" id="VOTZ01000004">
    <property type="protein sequence ID" value="MCQ1537956.1"/>
    <property type="molecule type" value="Genomic_DNA"/>
</dbReference>
<dbReference type="InterPro" id="IPR053418">
    <property type="entry name" value="Archaeosine_synthase_1"/>
</dbReference>
<dbReference type="SMART" id="SM00359">
    <property type="entry name" value="PUA"/>
    <property type="match status" value="1"/>
</dbReference>
<dbReference type="Gene3D" id="2.30.130.10">
    <property type="entry name" value="PUA domain"/>
    <property type="match status" value="1"/>
</dbReference>
<dbReference type="Pfam" id="PF01472">
    <property type="entry name" value="PUA"/>
    <property type="match status" value="1"/>
</dbReference>
<dbReference type="Gene3D" id="3.40.50.10630">
    <property type="entry name" value="Uracil-DNA glycosylase-like"/>
    <property type="match status" value="1"/>
</dbReference>
<name>A0ABD4THI4_9EURY</name>
<dbReference type="PROSITE" id="PS50890">
    <property type="entry name" value="PUA"/>
    <property type="match status" value="1"/>
</dbReference>
<organism evidence="5 6">
    <name type="scientific">Methanocalculus taiwanensis</name>
    <dbReference type="NCBI Taxonomy" id="106207"/>
    <lineage>
        <taxon>Archaea</taxon>
        <taxon>Methanobacteriati</taxon>
        <taxon>Methanobacteriota</taxon>
        <taxon>Stenosarchaea group</taxon>
        <taxon>Methanomicrobia</taxon>
        <taxon>Methanomicrobiales</taxon>
        <taxon>Methanocalculaceae</taxon>
        <taxon>Methanocalculus</taxon>
    </lineage>
</organism>
<comment type="similarity">
    <text evidence="2">Belongs to the archaeosine synthase type 1 family.</text>
</comment>
<dbReference type="InterPro" id="IPR015947">
    <property type="entry name" value="PUA-like_sf"/>
</dbReference>
<dbReference type="InterPro" id="IPR050076">
    <property type="entry name" value="ArchSynthase1/Queuine_TRR"/>
</dbReference>
<evidence type="ECO:0000259" key="4">
    <source>
        <dbReference type="SMART" id="SM00359"/>
    </source>
</evidence>
<dbReference type="CDD" id="cd21149">
    <property type="entry name" value="PUA_archaeosine_TGT"/>
    <property type="match status" value="1"/>
</dbReference>
<dbReference type="Gene3D" id="3.20.20.105">
    <property type="entry name" value="Queuine tRNA-ribosyltransferase-like"/>
    <property type="match status" value="1"/>
</dbReference>
<proteinExistence type="inferred from homology"/>
<evidence type="ECO:0000256" key="2">
    <source>
        <dbReference type="ARBA" id="ARBA00008906"/>
    </source>
</evidence>
<gene>
    <name evidence="5" type="ORF">FTO68_02995</name>
</gene>
<evidence type="ECO:0000313" key="5">
    <source>
        <dbReference type="EMBL" id="MCQ1537956.1"/>
    </source>
</evidence>